<evidence type="ECO:0000256" key="4">
    <source>
        <dbReference type="ARBA" id="ARBA00022786"/>
    </source>
</evidence>
<dbReference type="GO" id="GO:0019948">
    <property type="term" value="F:SUMO activating enzyme activity"/>
    <property type="evidence" value="ECO:0007669"/>
    <property type="project" value="TreeGrafter"/>
</dbReference>
<evidence type="ECO:0000256" key="2">
    <source>
        <dbReference type="ARBA" id="ARBA00004718"/>
    </source>
</evidence>
<comment type="subunit">
    <text evidence="8">Heterodimer of SAE1A or SAE1B and SAE2. The complex binds SUMO proteins via SAE2.</text>
</comment>
<proteinExistence type="inferred from homology"/>
<dbReference type="InterPro" id="IPR000011">
    <property type="entry name" value="UBQ/SUMO-activ_enz_E1-like"/>
</dbReference>
<dbReference type="AlphaFoldDB" id="A0A0D9Y096"/>
<dbReference type="STRING" id="77586.A0A0D9Y096"/>
<evidence type="ECO:0000313" key="10">
    <source>
        <dbReference type="EnsemblPlants" id="LPERR12G12710.1"/>
    </source>
</evidence>
<dbReference type="HOGENOM" id="CLU_002556_4_1_1"/>
<reference evidence="10" key="3">
    <citation type="submission" date="2015-04" db="UniProtKB">
        <authorList>
            <consortium name="EnsemblPlants"/>
        </authorList>
    </citation>
    <scope>IDENTIFICATION</scope>
</reference>
<dbReference type="InterPro" id="IPR045886">
    <property type="entry name" value="ThiF/MoeB/HesA"/>
</dbReference>
<reference evidence="10 11" key="1">
    <citation type="submission" date="2012-08" db="EMBL/GenBank/DDBJ databases">
        <title>Oryza genome evolution.</title>
        <authorList>
            <person name="Wing R.A."/>
        </authorList>
    </citation>
    <scope>NUCLEOTIDE SEQUENCE</scope>
</reference>
<dbReference type="SUPFAM" id="SSF69572">
    <property type="entry name" value="Activating enzymes of the ubiquitin-like proteins"/>
    <property type="match status" value="1"/>
</dbReference>
<evidence type="ECO:0000256" key="5">
    <source>
        <dbReference type="ARBA" id="ARBA00022990"/>
    </source>
</evidence>
<evidence type="ECO:0000256" key="1">
    <source>
        <dbReference type="ARBA" id="ARBA00004123"/>
    </source>
</evidence>
<dbReference type="Proteomes" id="UP000032180">
    <property type="component" value="Chromosome 12"/>
</dbReference>
<evidence type="ECO:0000256" key="8">
    <source>
        <dbReference type="ARBA" id="ARBA00063459"/>
    </source>
</evidence>
<organism evidence="10 11">
    <name type="scientific">Leersia perrieri</name>
    <dbReference type="NCBI Taxonomy" id="77586"/>
    <lineage>
        <taxon>Eukaryota</taxon>
        <taxon>Viridiplantae</taxon>
        <taxon>Streptophyta</taxon>
        <taxon>Embryophyta</taxon>
        <taxon>Tracheophyta</taxon>
        <taxon>Spermatophyta</taxon>
        <taxon>Magnoliopsida</taxon>
        <taxon>Liliopsida</taxon>
        <taxon>Poales</taxon>
        <taxon>Poaceae</taxon>
        <taxon>BOP clade</taxon>
        <taxon>Oryzoideae</taxon>
        <taxon>Oryzeae</taxon>
        <taxon>Oryzinae</taxon>
        <taxon>Leersia</taxon>
    </lineage>
</organism>
<keyword evidence="5" id="KW-0007">Acetylation</keyword>
<comment type="pathway">
    <text evidence="2">Protein modification; protein sumoylation.</text>
</comment>
<dbReference type="InterPro" id="IPR000594">
    <property type="entry name" value="ThiF_NAD_FAD-bd"/>
</dbReference>
<comment type="subcellular location">
    <subcellularLocation>
        <location evidence="1">Nucleus</location>
    </subcellularLocation>
</comment>
<name>A0A0D9Y096_9ORYZ</name>
<keyword evidence="6" id="KW-0539">Nucleus</keyword>
<evidence type="ECO:0000256" key="6">
    <source>
        <dbReference type="ARBA" id="ARBA00023242"/>
    </source>
</evidence>
<keyword evidence="11" id="KW-1185">Reference proteome</keyword>
<dbReference type="PRINTS" id="PR01849">
    <property type="entry name" value="UBIQUITINACT"/>
</dbReference>
<dbReference type="eggNOG" id="KOG2014">
    <property type="taxonomic scope" value="Eukaryota"/>
</dbReference>
<dbReference type="EnsemblPlants" id="LPERR12G12710.1">
    <property type="protein sequence ID" value="LPERR12G12710.1"/>
    <property type="gene ID" value="LPERR12G12710"/>
</dbReference>
<dbReference type="GO" id="GO:0031510">
    <property type="term" value="C:SUMO activating enzyme complex"/>
    <property type="evidence" value="ECO:0007669"/>
    <property type="project" value="TreeGrafter"/>
</dbReference>
<evidence type="ECO:0000256" key="7">
    <source>
        <dbReference type="ARBA" id="ARBA00044354"/>
    </source>
</evidence>
<sequence>MGCGGSAEEELTAQEMALYDRQIRVWGVDAQKRLSKAHVLVCGMNGTTTEFCKNIVLAGVGSLSLMDDHLVTEDDLYANFLIPHDESIYGGRSRAEVCCESLKDFNPMVRVAVEKGDPSQISGEYLEKFDIIVVSCASIKTKLLINDHCRKRTKHIAFYTIECKDSCGEIFVDLQNHSYVQKVGGEPKPKELTYPSLQEAISVPWKNLPRKTTKLYFAMRVLENYELSEGRSAFEASLSDLPAVLALRKEMCDKMSLSESQIPTSLLERLLAAGMKQHPPVSAILGGILGQEVVKAISGKGDPIKNFFYYDAADGVIIIGTTRIGHTVLQAKERRAMRPITLLPRGKGIEGYCFQQGTKFRGDRLQLTGKFNYLTLLYLATPQMPLLGLYL</sequence>
<dbReference type="PANTHER" id="PTHR10953">
    <property type="entry name" value="UBIQUITIN-ACTIVATING ENZYME E1"/>
    <property type="match status" value="1"/>
</dbReference>
<dbReference type="PANTHER" id="PTHR10953:SF162">
    <property type="entry name" value="SUMO-ACTIVATING ENZYME SUBUNIT 1"/>
    <property type="match status" value="1"/>
</dbReference>
<evidence type="ECO:0000256" key="3">
    <source>
        <dbReference type="ARBA" id="ARBA00005673"/>
    </source>
</evidence>
<dbReference type="Pfam" id="PF00899">
    <property type="entry name" value="ThiF"/>
    <property type="match status" value="1"/>
</dbReference>
<dbReference type="Gene3D" id="3.40.50.720">
    <property type="entry name" value="NAD(P)-binding Rossmann-like Domain"/>
    <property type="match status" value="1"/>
</dbReference>
<dbReference type="InterPro" id="IPR035985">
    <property type="entry name" value="Ubiquitin-activating_enz"/>
</dbReference>
<comment type="similarity">
    <text evidence="3">Belongs to the ubiquitin-activating E1 family.</text>
</comment>
<accession>A0A0D9Y096</accession>
<dbReference type="FunFam" id="3.40.50.720:FF:000404">
    <property type="entry name" value="SUMO-activating enzyme subunit 1B-2"/>
    <property type="match status" value="1"/>
</dbReference>
<feature type="domain" description="THIF-type NAD/FAD binding fold" evidence="9">
    <location>
        <begin position="19"/>
        <end position="312"/>
    </location>
</feature>
<keyword evidence="4" id="KW-0833">Ubl conjugation pathway</keyword>
<evidence type="ECO:0000313" key="11">
    <source>
        <dbReference type="Proteomes" id="UP000032180"/>
    </source>
</evidence>
<dbReference type="Gramene" id="LPERR12G12710.1">
    <property type="protein sequence ID" value="LPERR12G12710.1"/>
    <property type="gene ID" value="LPERR12G12710"/>
</dbReference>
<dbReference type="GO" id="GO:0016925">
    <property type="term" value="P:protein sumoylation"/>
    <property type="evidence" value="ECO:0007669"/>
    <property type="project" value="TreeGrafter"/>
</dbReference>
<evidence type="ECO:0000259" key="9">
    <source>
        <dbReference type="Pfam" id="PF00899"/>
    </source>
</evidence>
<reference evidence="11" key="2">
    <citation type="submission" date="2013-12" db="EMBL/GenBank/DDBJ databases">
        <authorList>
            <person name="Yu Y."/>
            <person name="Lee S."/>
            <person name="de Baynast K."/>
            <person name="Wissotski M."/>
            <person name="Liu L."/>
            <person name="Talag J."/>
            <person name="Goicoechea J."/>
            <person name="Angelova A."/>
            <person name="Jetty R."/>
            <person name="Kudrna D."/>
            <person name="Golser W."/>
            <person name="Rivera L."/>
            <person name="Zhang J."/>
            <person name="Wing R."/>
        </authorList>
    </citation>
    <scope>NUCLEOTIDE SEQUENCE</scope>
</reference>
<protein>
    <recommendedName>
        <fullName evidence="7">Ubiquitin-like 1-activating enzyme E1A</fullName>
    </recommendedName>
</protein>
<dbReference type="GO" id="GO:0005737">
    <property type="term" value="C:cytoplasm"/>
    <property type="evidence" value="ECO:0007669"/>
    <property type="project" value="TreeGrafter"/>
</dbReference>